<dbReference type="SUPFAM" id="SSF52172">
    <property type="entry name" value="CheY-like"/>
    <property type="match status" value="1"/>
</dbReference>
<evidence type="ECO:0000259" key="2">
    <source>
        <dbReference type="PROSITE" id="PS50110"/>
    </source>
</evidence>
<reference evidence="3 4" key="1">
    <citation type="submission" date="2021-05" db="EMBL/GenBank/DDBJ databases">
        <title>A Polyphasic approach of four new species of the genus Ohtaekwangia: Ohtaekwangia histidinii sp. nov., Ohtaekwangia cretensis sp. nov., Ohtaekwangia indiensis sp. nov., Ohtaekwangia reichenbachii sp. nov. from diverse environment.</title>
        <authorList>
            <person name="Octaviana S."/>
        </authorList>
    </citation>
    <scope>NUCLEOTIDE SEQUENCE [LARGE SCALE GENOMIC DNA]</scope>
    <source>
        <strain evidence="3 4">PWU20</strain>
    </source>
</reference>
<keyword evidence="1" id="KW-0597">Phosphoprotein</keyword>
<evidence type="ECO:0000256" key="1">
    <source>
        <dbReference type="PROSITE-ProRule" id="PRU00169"/>
    </source>
</evidence>
<gene>
    <name evidence="3" type="ORF">KK060_08550</name>
</gene>
<dbReference type="PANTHER" id="PTHR44520">
    <property type="entry name" value="RESPONSE REGULATOR RCP1-RELATED"/>
    <property type="match status" value="1"/>
</dbReference>
<feature type="domain" description="Response regulatory" evidence="2">
    <location>
        <begin position="2"/>
        <end position="124"/>
    </location>
</feature>
<keyword evidence="4" id="KW-1185">Reference proteome</keyword>
<dbReference type="SMART" id="SM00448">
    <property type="entry name" value="REC"/>
    <property type="match status" value="1"/>
</dbReference>
<dbReference type="Pfam" id="PF00072">
    <property type="entry name" value="Response_reg"/>
    <property type="match status" value="1"/>
</dbReference>
<dbReference type="InterPro" id="IPR001789">
    <property type="entry name" value="Sig_transdc_resp-reg_receiver"/>
</dbReference>
<proteinExistence type="predicted"/>
<evidence type="ECO:0000313" key="3">
    <source>
        <dbReference type="EMBL" id="MBT1703325.1"/>
    </source>
</evidence>
<evidence type="ECO:0000313" key="4">
    <source>
        <dbReference type="Proteomes" id="UP000772618"/>
    </source>
</evidence>
<protein>
    <submittedName>
        <fullName evidence="3">Response regulator</fullName>
    </submittedName>
</protein>
<feature type="modified residue" description="4-aspartylphosphate" evidence="1">
    <location>
        <position position="57"/>
    </location>
</feature>
<dbReference type="EMBL" id="JAHESD010000014">
    <property type="protein sequence ID" value="MBT1703325.1"/>
    <property type="molecule type" value="Genomic_DNA"/>
</dbReference>
<sequence length="133" mass="15379">MTILYVEDDPDDCDLFIEAINKVAESRNINCLLASDGEEALAKLIDFPQNPQIIFLDINMPRMDGKELVAEVKKREKLKNIPIVIYSTTVTTSDMQFFNRHGIFHFFNKPSDFDQLCDSLRYIFNLNLEKIVS</sequence>
<dbReference type="InterPro" id="IPR052893">
    <property type="entry name" value="TCS_response_regulator"/>
</dbReference>
<dbReference type="PROSITE" id="PS50110">
    <property type="entry name" value="RESPONSE_REGULATORY"/>
    <property type="match status" value="1"/>
</dbReference>
<accession>A0ABS5VR76</accession>
<dbReference type="Gene3D" id="3.40.50.2300">
    <property type="match status" value="1"/>
</dbReference>
<dbReference type="RefSeq" id="WP_254153291.1">
    <property type="nucleotide sequence ID" value="NZ_JAHESD010000014.1"/>
</dbReference>
<dbReference type="Proteomes" id="UP000772618">
    <property type="component" value="Unassembled WGS sequence"/>
</dbReference>
<dbReference type="InterPro" id="IPR011006">
    <property type="entry name" value="CheY-like_superfamily"/>
</dbReference>
<organism evidence="3 4">
    <name type="scientific">Chryseosolibacter indicus</name>
    <dbReference type="NCBI Taxonomy" id="2782351"/>
    <lineage>
        <taxon>Bacteria</taxon>
        <taxon>Pseudomonadati</taxon>
        <taxon>Bacteroidota</taxon>
        <taxon>Cytophagia</taxon>
        <taxon>Cytophagales</taxon>
        <taxon>Chryseotaleaceae</taxon>
        <taxon>Chryseosolibacter</taxon>
    </lineage>
</organism>
<comment type="caution">
    <text evidence="3">The sequence shown here is derived from an EMBL/GenBank/DDBJ whole genome shotgun (WGS) entry which is preliminary data.</text>
</comment>
<name>A0ABS5VR76_9BACT</name>